<dbReference type="Pfam" id="PF00005">
    <property type="entry name" value="ABC_tran"/>
    <property type="match status" value="1"/>
</dbReference>
<dbReference type="AlphaFoldDB" id="A0A378ABR5"/>
<feature type="transmembrane region" description="Helical" evidence="12">
    <location>
        <begin position="188"/>
        <end position="209"/>
    </location>
</feature>
<dbReference type="InterPro" id="IPR017871">
    <property type="entry name" value="ABC_transporter-like_CS"/>
</dbReference>
<dbReference type="Proteomes" id="UP000255192">
    <property type="component" value="Unassembled WGS sequence"/>
</dbReference>
<evidence type="ECO:0000313" key="14">
    <source>
        <dbReference type="EMBL" id="STV04797.1"/>
    </source>
</evidence>
<keyword evidence="10 12" id="KW-0472">Membrane</keyword>
<keyword evidence="9 12" id="KW-1133">Transmembrane helix</keyword>
<dbReference type="PROSITE" id="PS00211">
    <property type="entry name" value="ABC_TRANSPORTER_1"/>
    <property type="match status" value="1"/>
</dbReference>
<dbReference type="SUPFAM" id="SSF52540">
    <property type="entry name" value="P-loop containing nucleoside triphosphate hydrolases"/>
    <property type="match status" value="1"/>
</dbReference>
<keyword evidence="14" id="KW-0378">Hydrolase</keyword>
<evidence type="ECO:0000256" key="2">
    <source>
        <dbReference type="ARBA" id="ARBA00007935"/>
    </source>
</evidence>
<dbReference type="EMBL" id="UGMD01000002">
    <property type="protein sequence ID" value="STV04797.1"/>
    <property type="molecule type" value="Genomic_DNA"/>
</dbReference>
<dbReference type="GO" id="GO:0016887">
    <property type="term" value="F:ATP hydrolysis activity"/>
    <property type="evidence" value="ECO:0007669"/>
    <property type="project" value="InterPro"/>
</dbReference>
<keyword evidence="7" id="KW-0067">ATP-binding</keyword>
<evidence type="ECO:0000256" key="6">
    <source>
        <dbReference type="ARBA" id="ARBA00022741"/>
    </source>
</evidence>
<evidence type="ECO:0000259" key="13">
    <source>
        <dbReference type="PROSITE" id="PS50893"/>
    </source>
</evidence>
<keyword evidence="4" id="KW-1003">Cell membrane</keyword>
<dbReference type="Gene3D" id="1.10.3470.10">
    <property type="entry name" value="ABC transporter involved in vitamin B12 uptake, BtuC"/>
    <property type="match status" value="1"/>
</dbReference>
<evidence type="ECO:0000256" key="8">
    <source>
        <dbReference type="ARBA" id="ARBA00022967"/>
    </source>
</evidence>
<dbReference type="InterPro" id="IPR003593">
    <property type="entry name" value="AAA+_ATPase"/>
</dbReference>
<dbReference type="PANTHER" id="PTHR42794">
    <property type="entry name" value="HEMIN IMPORT ATP-BINDING PROTEIN HMUV"/>
    <property type="match status" value="1"/>
</dbReference>
<keyword evidence="8" id="KW-1278">Translocase</keyword>
<evidence type="ECO:0000256" key="11">
    <source>
        <dbReference type="ARBA" id="ARBA00037066"/>
    </source>
</evidence>
<dbReference type="Pfam" id="PF01032">
    <property type="entry name" value="FecCD"/>
    <property type="match status" value="1"/>
</dbReference>
<feature type="transmembrane region" description="Helical" evidence="12">
    <location>
        <begin position="111"/>
        <end position="134"/>
    </location>
</feature>
<dbReference type="GO" id="GO:0005524">
    <property type="term" value="F:ATP binding"/>
    <property type="evidence" value="ECO:0007669"/>
    <property type="project" value="UniProtKB-KW"/>
</dbReference>
<dbReference type="CDD" id="cd03214">
    <property type="entry name" value="ABC_Iron-Siderophores_B12_Hemin"/>
    <property type="match status" value="1"/>
</dbReference>
<comment type="subcellular location">
    <subcellularLocation>
        <location evidence="1">Cell membrane</location>
        <topology evidence="1">Multi-pass membrane protein</topology>
    </subcellularLocation>
</comment>
<feature type="transmembrane region" description="Helical" evidence="12">
    <location>
        <begin position="146"/>
        <end position="168"/>
    </location>
</feature>
<gene>
    <name evidence="14" type="primary">hmuV_1</name>
    <name evidence="14" type="ORF">NCTC204_03463</name>
</gene>
<feature type="domain" description="ABC transporter" evidence="13">
    <location>
        <begin position="325"/>
        <end position="570"/>
    </location>
</feature>
<dbReference type="EC" id="3.6.3.-" evidence="14"/>
<dbReference type="GO" id="GO:0005886">
    <property type="term" value="C:plasma membrane"/>
    <property type="evidence" value="ECO:0007669"/>
    <property type="project" value="UniProtKB-SubCell"/>
</dbReference>
<comment type="function">
    <text evidence="11">Part of the ABC transporter complex HmuTUV involved in hemin import. Responsible for energy coupling to the transport system.</text>
</comment>
<evidence type="ECO:0000256" key="10">
    <source>
        <dbReference type="ARBA" id="ARBA00023136"/>
    </source>
</evidence>
<dbReference type="GO" id="GO:0022857">
    <property type="term" value="F:transmembrane transporter activity"/>
    <property type="evidence" value="ECO:0007669"/>
    <property type="project" value="InterPro"/>
</dbReference>
<dbReference type="InterPro" id="IPR027417">
    <property type="entry name" value="P-loop_NTPase"/>
</dbReference>
<evidence type="ECO:0000256" key="3">
    <source>
        <dbReference type="ARBA" id="ARBA00022448"/>
    </source>
</evidence>
<feature type="transmembrane region" description="Helical" evidence="12">
    <location>
        <begin position="51"/>
        <end position="73"/>
    </location>
</feature>
<dbReference type="InterPro" id="IPR037294">
    <property type="entry name" value="ABC_BtuC-like"/>
</dbReference>
<dbReference type="PANTHER" id="PTHR42794:SF1">
    <property type="entry name" value="HEMIN IMPORT ATP-BINDING PROTEIN HMUV"/>
    <property type="match status" value="1"/>
</dbReference>
<dbReference type="SUPFAM" id="SSF81345">
    <property type="entry name" value="ABC transporter involved in vitamin B12 uptake, BtuC"/>
    <property type="match status" value="1"/>
</dbReference>
<evidence type="ECO:0000256" key="5">
    <source>
        <dbReference type="ARBA" id="ARBA00022692"/>
    </source>
</evidence>
<evidence type="ECO:0000256" key="12">
    <source>
        <dbReference type="SAM" id="Phobius"/>
    </source>
</evidence>
<dbReference type="InterPro" id="IPR003439">
    <property type="entry name" value="ABC_transporter-like_ATP-bd"/>
</dbReference>
<reference evidence="14 15" key="1">
    <citation type="submission" date="2018-06" db="EMBL/GenBank/DDBJ databases">
        <authorList>
            <consortium name="Pathogen Informatics"/>
            <person name="Doyle S."/>
        </authorList>
    </citation>
    <scope>NUCLEOTIDE SEQUENCE [LARGE SCALE GENOMIC DNA]</scope>
    <source>
        <strain evidence="14 15">NCTC204</strain>
    </source>
</reference>
<feature type="transmembrane region" description="Helical" evidence="12">
    <location>
        <begin position="85"/>
        <end position="105"/>
    </location>
</feature>
<dbReference type="Gene3D" id="3.40.50.300">
    <property type="entry name" value="P-loop containing nucleotide triphosphate hydrolases"/>
    <property type="match status" value="1"/>
</dbReference>
<protein>
    <submittedName>
        <fullName evidence="14">Hemin ABC transporter ATPase</fullName>
        <ecNumber evidence="14">3.6.3.-</ecNumber>
    </submittedName>
</protein>
<dbReference type="NCBIfam" id="NF010068">
    <property type="entry name" value="PRK13548.1"/>
    <property type="match status" value="1"/>
</dbReference>
<evidence type="ECO:0000256" key="4">
    <source>
        <dbReference type="ARBA" id="ARBA00022475"/>
    </source>
</evidence>
<dbReference type="PROSITE" id="PS50893">
    <property type="entry name" value="ABC_TRANSPORTER_2"/>
    <property type="match status" value="1"/>
</dbReference>
<evidence type="ECO:0000256" key="9">
    <source>
        <dbReference type="ARBA" id="ARBA00022989"/>
    </source>
</evidence>
<evidence type="ECO:0000313" key="15">
    <source>
        <dbReference type="Proteomes" id="UP000255192"/>
    </source>
</evidence>
<feature type="transmembrane region" description="Helical" evidence="12">
    <location>
        <begin position="235"/>
        <end position="261"/>
    </location>
</feature>
<evidence type="ECO:0000256" key="1">
    <source>
        <dbReference type="ARBA" id="ARBA00004651"/>
    </source>
</evidence>
<name>A0A378ABR5_KLEPN</name>
<sequence>MRPALARRLLLMTLLLVSLTLFATTLGAMRLPLVNLLPSGDDMLRHIWLTIRLPRVLLALLVGAALALSGCVMQGLFRNPLADPGLLGISSGAALAVASWLVLPFSAAGLIALYMPMLAAFIGSLAVMVVIFILSRAEEGSLSRLLLVGIAINALCGALVGVLSWLSNDAQLRQLSLWGMGSLGQAEWPTLLVAATLIIPAALAVWWMASRLNLLQLGDEEAHYLGVNVQALQRWLLLCSAVLVAAAVAISGVIGFIGLVVPHLMRLWLGPDHRGLIPARCWPARSCFCWPTPWPAPWRRRRRYRSVCSPACWAPPGFCGWSFVGRTPDMVNEYCAQGLSLHLGKRQIIDNVSVALRGGEMTALIGPNGAGKSTLLRLLTGYLTPDSGTRHLAGKPLEAWSPEALSRRRAVMLQRTALQADWTVETVIAMGRSPWGATADPAVLAAVMAVTGCDGLAGRRYPGLSGGEQQRVQLARCLAQLWRDGAPQGWLFLDEPTSALDLYYQQHLLRLLKRLTAGGQLHVCVVLHDLNLAALWADRILLLHQGHLVAQGTPQEVIQQPVIHRWYGADVRLVQHPDNAVPQVYLAP</sequence>
<organism evidence="14 15">
    <name type="scientific">Klebsiella pneumoniae</name>
    <dbReference type="NCBI Taxonomy" id="573"/>
    <lineage>
        <taxon>Bacteria</taxon>
        <taxon>Pseudomonadati</taxon>
        <taxon>Pseudomonadota</taxon>
        <taxon>Gammaproteobacteria</taxon>
        <taxon>Enterobacterales</taxon>
        <taxon>Enterobacteriaceae</taxon>
        <taxon>Klebsiella/Raoultella group</taxon>
        <taxon>Klebsiella</taxon>
        <taxon>Klebsiella pneumoniae complex</taxon>
    </lineage>
</organism>
<dbReference type="CDD" id="cd06550">
    <property type="entry name" value="TM_ABC_iron-siderophores_like"/>
    <property type="match status" value="1"/>
</dbReference>
<keyword evidence="5 12" id="KW-0812">Transmembrane</keyword>
<keyword evidence="6" id="KW-0547">Nucleotide-binding</keyword>
<keyword evidence="3" id="KW-0813">Transport</keyword>
<comment type="similarity">
    <text evidence="2">Belongs to the binding-protein-dependent transport system permease family. FecCD subfamily.</text>
</comment>
<evidence type="ECO:0000256" key="7">
    <source>
        <dbReference type="ARBA" id="ARBA00022840"/>
    </source>
</evidence>
<dbReference type="InterPro" id="IPR000522">
    <property type="entry name" value="ABC_transptr_permease_BtuC"/>
</dbReference>
<dbReference type="SMART" id="SM00382">
    <property type="entry name" value="AAA"/>
    <property type="match status" value="1"/>
</dbReference>
<accession>A0A378ABR5</accession>
<proteinExistence type="inferred from homology"/>